<name>A0A8S0X5T7_CYCAE</name>
<reference evidence="1 2" key="1">
    <citation type="submission" date="2020-01" db="EMBL/GenBank/DDBJ databases">
        <authorList>
            <person name="Gupta K D."/>
        </authorList>
    </citation>
    <scope>NUCLEOTIDE SEQUENCE [LARGE SCALE GENOMIC DNA]</scope>
</reference>
<proteinExistence type="predicted"/>
<sequence length="457" mass="51629">MSPTPPSTSWPIPKLTYRIAEGDTEHPGVEIFLNAIKPEEALLKAVVANFEALYTREMLPNHIEEITLVLESIPGVAYLGDVMPSSSKQQIHYSLQYVQQTADRAADEIIGVLVFEIFHVYNRITNTTCPSGFIDGLADYVRLKAGYAPPHWDKQPRDDWEAGNESTAYFLDWIEKRPNGTGTIHKLYEYALQLNDQEFNENIFEMLTGETVDMLWEQYCDSVNGTDNTTTLGDLSQWPIPKFNLRIEDLDHEGADIFLGAVKPKEALREAVMASFNHLYTLQTVPRNVKTITLVLRSMGGVAHTTGGMSHKEIHYSLEYVKVKADVAREEIMGVLVHEVVHCYQHTAHGTCPGGLIEGIADYVRLRDGRAPAHWRQSSNGCWDAGYDTTGYFLDWIESNHESATISKLNALMKSCKYNEEILFKEVTWKSVNDLWSQYGDFLKAKEQKAEPMSVGQ</sequence>
<dbReference type="OrthoDB" id="891726at2759"/>
<dbReference type="PANTHER" id="PTHR33321">
    <property type="match status" value="1"/>
</dbReference>
<protein>
    <recommendedName>
        <fullName evidence="3">Plant basic secretory protein</fullName>
    </recommendedName>
</protein>
<gene>
    <name evidence="1" type="ORF">AAE3_LOCUS10312</name>
</gene>
<dbReference type="Proteomes" id="UP000467700">
    <property type="component" value="Unassembled WGS sequence"/>
</dbReference>
<dbReference type="EMBL" id="CACVBS010000065">
    <property type="protein sequence ID" value="CAA7268062.1"/>
    <property type="molecule type" value="Genomic_DNA"/>
</dbReference>
<dbReference type="AlphaFoldDB" id="A0A8S0X5T7"/>
<evidence type="ECO:0000313" key="2">
    <source>
        <dbReference type="Proteomes" id="UP000467700"/>
    </source>
</evidence>
<organism evidence="1 2">
    <name type="scientific">Cyclocybe aegerita</name>
    <name type="common">Black poplar mushroom</name>
    <name type="synonym">Agrocybe aegerita</name>
    <dbReference type="NCBI Taxonomy" id="1973307"/>
    <lineage>
        <taxon>Eukaryota</taxon>
        <taxon>Fungi</taxon>
        <taxon>Dikarya</taxon>
        <taxon>Basidiomycota</taxon>
        <taxon>Agaricomycotina</taxon>
        <taxon>Agaricomycetes</taxon>
        <taxon>Agaricomycetidae</taxon>
        <taxon>Agaricales</taxon>
        <taxon>Agaricineae</taxon>
        <taxon>Bolbitiaceae</taxon>
        <taxon>Cyclocybe</taxon>
    </lineage>
</organism>
<dbReference type="InterPro" id="IPR007541">
    <property type="entry name" value="Uncharacterised_BSP"/>
</dbReference>
<evidence type="ECO:0008006" key="3">
    <source>
        <dbReference type="Google" id="ProtNLM"/>
    </source>
</evidence>
<evidence type="ECO:0000313" key="1">
    <source>
        <dbReference type="EMBL" id="CAA7268062.1"/>
    </source>
</evidence>
<comment type="caution">
    <text evidence="1">The sequence shown here is derived from an EMBL/GenBank/DDBJ whole genome shotgun (WGS) entry which is preliminary data.</text>
</comment>
<accession>A0A8S0X5T7</accession>
<keyword evidence="2" id="KW-1185">Reference proteome</keyword>
<dbReference type="Pfam" id="PF04450">
    <property type="entry name" value="BSP"/>
    <property type="match status" value="2"/>
</dbReference>
<dbReference type="PANTHER" id="PTHR33321:SF12">
    <property type="entry name" value="PLANT BASIC SECRETORY PROTEIN (BSP) FAMILY PROTEIN"/>
    <property type="match status" value="1"/>
</dbReference>